<gene>
    <name evidence="1" type="ORF">M427DRAFT_222901</name>
</gene>
<dbReference type="Proteomes" id="UP000070544">
    <property type="component" value="Unassembled WGS sequence"/>
</dbReference>
<dbReference type="EMBL" id="KQ965743">
    <property type="protein sequence ID" value="KXS18141.1"/>
    <property type="molecule type" value="Genomic_DNA"/>
</dbReference>
<proteinExistence type="predicted"/>
<name>A0A139AMZ7_GONPJ</name>
<dbReference type="AlphaFoldDB" id="A0A139AMZ7"/>
<keyword evidence="2" id="KW-1185">Reference proteome</keyword>
<dbReference type="OrthoDB" id="10505977at2759"/>
<accession>A0A139AMZ7</accession>
<protein>
    <submittedName>
        <fullName evidence="1">Uncharacterized protein</fullName>
    </submittedName>
</protein>
<sequence>MCIREVVPAINPSTATRPLVRMIFGPQGSGKTTVRLLAQRNTQGRGWGKSTTWFTLDAAEVGKNIAHFQSFLWRNAGTVTRIAYNQESYLRARFHLDFTAGDLADMLLVKAVTGLVSGSVTSRPSRLKPESAACLARLANTYYGGSNETLVNFTALLRVTPLADDATIERKEVKVVPPSASPVYECPTMEDNGDMGPLKTFLRLSKEMSVGDLVFSLDGLSDNALFRGDSGSRAVKALVKAASDPTFVDILNAEKISFWIFVPGAVDSILEKETRERLSDSEHVIVDLTYDVADLLRIADQRFSTYQTCANRVTNPSVAGGHSFWASWGFAKDFYDVPCPRTFRDLFCNVQEKDWVEEAVTKACWLKTPRQILAVFREVVRLLASEKPVDSTSPRSFCISEDLFIKALRDLKRSESLS</sequence>
<evidence type="ECO:0000313" key="1">
    <source>
        <dbReference type="EMBL" id="KXS18141.1"/>
    </source>
</evidence>
<organism evidence="1 2">
    <name type="scientific">Gonapodya prolifera (strain JEL478)</name>
    <name type="common">Monoblepharis prolifera</name>
    <dbReference type="NCBI Taxonomy" id="1344416"/>
    <lineage>
        <taxon>Eukaryota</taxon>
        <taxon>Fungi</taxon>
        <taxon>Fungi incertae sedis</taxon>
        <taxon>Chytridiomycota</taxon>
        <taxon>Chytridiomycota incertae sedis</taxon>
        <taxon>Monoblepharidomycetes</taxon>
        <taxon>Monoblepharidales</taxon>
        <taxon>Gonapodyaceae</taxon>
        <taxon>Gonapodya</taxon>
    </lineage>
</organism>
<evidence type="ECO:0000313" key="2">
    <source>
        <dbReference type="Proteomes" id="UP000070544"/>
    </source>
</evidence>
<reference evidence="1 2" key="1">
    <citation type="journal article" date="2015" name="Genome Biol. Evol.">
        <title>Phylogenomic analyses indicate that early fungi evolved digesting cell walls of algal ancestors of land plants.</title>
        <authorList>
            <person name="Chang Y."/>
            <person name="Wang S."/>
            <person name="Sekimoto S."/>
            <person name="Aerts A.L."/>
            <person name="Choi C."/>
            <person name="Clum A."/>
            <person name="LaButti K.M."/>
            <person name="Lindquist E.A."/>
            <person name="Yee Ngan C."/>
            <person name="Ohm R.A."/>
            <person name="Salamov A.A."/>
            <person name="Grigoriev I.V."/>
            <person name="Spatafora J.W."/>
            <person name="Berbee M.L."/>
        </authorList>
    </citation>
    <scope>NUCLEOTIDE SEQUENCE [LARGE SCALE GENOMIC DNA]</scope>
    <source>
        <strain evidence="1 2">JEL478</strain>
    </source>
</reference>